<dbReference type="GO" id="GO:0004497">
    <property type="term" value="F:monooxygenase activity"/>
    <property type="evidence" value="ECO:0007669"/>
    <property type="project" value="InterPro"/>
</dbReference>
<feature type="binding site" evidence="2">
    <location>
        <position position="333"/>
    </location>
    <ligand>
        <name>FAD</name>
        <dbReference type="ChEBI" id="CHEBI:57692"/>
    </ligand>
</feature>
<evidence type="ECO:0000256" key="2">
    <source>
        <dbReference type="PIRSR" id="PIRSR011396-2"/>
    </source>
</evidence>
<dbReference type="OrthoDB" id="7178350at2"/>
<dbReference type="PANTHER" id="PTHR43747">
    <property type="entry name" value="FAD-BINDING PROTEIN"/>
    <property type="match status" value="1"/>
</dbReference>
<evidence type="ECO:0000256" key="1">
    <source>
        <dbReference type="PIRSR" id="PIRSR011396-1"/>
    </source>
</evidence>
<dbReference type="Gene3D" id="3.50.50.60">
    <property type="entry name" value="FAD/NAD(P)-binding domain"/>
    <property type="match status" value="1"/>
</dbReference>
<dbReference type="AlphaFoldDB" id="A0A857JD76"/>
<dbReference type="Pfam" id="PF04820">
    <property type="entry name" value="Trp_halogenase"/>
    <property type="match status" value="1"/>
</dbReference>
<sequence length="505" mass="57228">MAKTFNILILGGGTAGWMTANLLAKAWNKRGISITLMESPDVPTVGVGEGSTPYIRRFFEKMDISESEWMPQCHATYKNGIRFTDWTTKPGFKSYFHPFATQLDATHFNVFKQHVGLRRKGLHIHVHPDDYFLMARLTENHKLPLPHDHFSHQAFYAYHFDAKLLGDFLKKRAIDAGVNYLSGNVDKVEKHPNGDIAALHTHSNQRVEADFFVDCSGFRSLLMQKALKVPFSSYSNSLLNDAAVAIPSTAETPYCPQTLSAAMPCGWRWKIPLAHRTGNGYVYSSAHLSADEAEHQLRQSIRSVNKSVPAHHVKMKVGRNQKHWERNCLAVGLSQGFIEPLEATGLQMTLVTIEQFIAHFEKGHFTAQYQENVNNGINAAFDHIRDYVLLHYLANNRSDTQYWKDCRGDLAISDSLRGILEVWSQGGDLDNELQRQNISQYYPSLSWHAILTGMGIFPASFYQDQYKIQQFHQSKANMKAFFDNCVSQFQTIKSLDPQGTVQHAS</sequence>
<keyword evidence="2" id="KW-0285">Flavoprotein</keyword>
<feature type="active site" evidence="1">
    <location>
        <position position="78"/>
    </location>
</feature>
<dbReference type="InterPro" id="IPR033856">
    <property type="entry name" value="Trp_halogen"/>
</dbReference>
<feature type="binding site" evidence="2">
    <location>
        <position position="342"/>
    </location>
    <ligand>
        <name>L-tryptophan</name>
        <dbReference type="ChEBI" id="CHEBI:57912"/>
    </ligand>
</feature>
<keyword evidence="2" id="KW-0547">Nucleotide-binding</keyword>
<accession>A0A857JD76</accession>
<protein>
    <submittedName>
        <fullName evidence="3">Flavin-dependent tryptophan halogenase RebH</fullName>
        <ecNumber evidence="3">1.14.19.9</ecNumber>
    </submittedName>
</protein>
<dbReference type="EMBL" id="CP047656">
    <property type="protein sequence ID" value="QHJ09985.1"/>
    <property type="molecule type" value="Genomic_DNA"/>
</dbReference>
<dbReference type="PIRSF" id="PIRSF011396">
    <property type="entry name" value="Trp_halogenase"/>
    <property type="match status" value="1"/>
</dbReference>
<dbReference type="EC" id="1.14.19.9" evidence="3"/>
<evidence type="ECO:0000313" key="4">
    <source>
        <dbReference type="Proteomes" id="UP000464524"/>
    </source>
</evidence>
<dbReference type="Proteomes" id="UP000464524">
    <property type="component" value="Chromosome"/>
</dbReference>
<keyword evidence="4" id="KW-1185">Reference proteome</keyword>
<dbReference type="PANTHER" id="PTHR43747:SF4">
    <property type="entry name" value="FLAVIN-DEPENDENT TRYPTOPHAN HALOGENASE"/>
    <property type="match status" value="1"/>
</dbReference>
<dbReference type="InterPro" id="IPR036188">
    <property type="entry name" value="FAD/NAD-bd_sf"/>
</dbReference>
<gene>
    <name evidence="3" type="ORF">FX988_00194</name>
</gene>
<dbReference type="SUPFAM" id="SSF51905">
    <property type="entry name" value="FAD/NAD(P)-binding domain"/>
    <property type="match status" value="1"/>
</dbReference>
<organism evidence="3 4">
    <name type="scientific">Paraglaciecola mesophila</name>
    <dbReference type="NCBI Taxonomy" id="197222"/>
    <lineage>
        <taxon>Bacteria</taxon>
        <taxon>Pseudomonadati</taxon>
        <taxon>Pseudomonadota</taxon>
        <taxon>Gammaproteobacteria</taxon>
        <taxon>Alteromonadales</taxon>
        <taxon>Alteromonadaceae</taxon>
        <taxon>Paraglaciecola</taxon>
    </lineage>
</organism>
<reference evidence="3 4" key="1">
    <citation type="submission" date="2019-12" db="EMBL/GenBank/DDBJ databases">
        <title>Genome sequencing and assembly of endphytes of Porphyra tenera.</title>
        <authorList>
            <person name="Park J.M."/>
            <person name="Shin R."/>
            <person name="Jo S.H."/>
        </authorList>
    </citation>
    <scope>NUCLEOTIDE SEQUENCE [LARGE SCALE GENOMIC DNA]</scope>
    <source>
        <strain evidence="3 4">GPM4</strain>
    </source>
</reference>
<keyword evidence="3" id="KW-0560">Oxidoreductase</keyword>
<dbReference type="GO" id="GO:0000166">
    <property type="term" value="F:nucleotide binding"/>
    <property type="evidence" value="ECO:0007669"/>
    <property type="project" value="UniProtKB-KW"/>
</dbReference>
<name>A0A857JD76_9ALTE</name>
<keyword evidence="2" id="KW-0274">FAD</keyword>
<dbReference type="InterPro" id="IPR050816">
    <property type="entry name" value="Flavin-dep_Halogenase_NPB"/>
</dbReference>
<feature type="binding site" evidence="2">
    <location>
        <position position="185"/>
    </location>
    <ligand>
        <name>FAD</name>
        <dbReference type="ChEBI" id="CHEBI:57692"/>
    </ligand>
</feature>
<dbReference type="InterPro" id="IPR006905">
    <property type="entry name" value="Flavin_halogenase"/>
</dbReference>
<evidence type="ECO:0000313" key="3">
    <source>
        <dbReference type="EMBL" id="QHJ09985.1"/>
    </source>
</evidence>
<dbReference type="RefSeq" id="WP_160177919.1">
    <property type="nucleotide sequence ID" value="NZ_CP047656.1"/>
</dbReference>
<proteinExistence type="predicted"/>
<feature type="binding site" evidence="2">
    <location>
        <begin position="12"/>
        <end position="15"/>
    </location>
    <ligand>
        <name>FAD</name>
        <dbReference type="ChEBI" id="CHEBI:57692"/>
    </ligand>
</feature>
<feature type="binding site" evidence="2">
    <location>
        <position position="78"/>
    </location>
    <ligand>
        <name>7-chloro-L-tryptophan</name>
        <dbReference type="ChEBI" id="CHEBI:58713"/>
    </ligand>
</feature>
<dbReference type="KEGG" id="pmes:FX988_00194"/>